<evidence type="ECO:0008006" key="19">
    <source>
        <dbReference type="Google" id="ProtNLM"/>
    </source>
</evidence>
<feature type="transmembrane region" description="Helical" evidence="13">
    <location>
        <begin position="340"/>
        <end position="357"/>
    </location>
</feature>
<feature type="compositionally biased region" description="Polar residues" evidence="12">
    <location>
        <begin position="748"/>
        <end position="757"/>
    </location>
</feature>
<feature type="transmembrane region" description="Helical" evidence="13">
    <location>
        <begin position="400"/>
        <end position="419"/>
    </location>
</feature>
<keyword evidence="9 13" id="KW-0472">Membrane</keyword>
<feature type="domain" description="Calcium-activated potassium channel BK alpha subunit" evidence="14">
    <location>
        <begin position="579"/>
        <end position="665"/>
    </location>
</feature>
<feature type="compositionally biased region" description="Basic and acidic residues" evidence="12">
    <location>
        <begin position="96"/>
        <end position="119"/>
    </location>
</feature>
<evidence type="ECO:0000256" key="11">
    <source>
        <dbReference type="ARBA" id="ARBA00034430"/>
    </source>
</evidence>
<dbReference type="Proteomes" id="UP000827284">
    <property type="component" value="Unassembled WGS sequence"/>
</dbReference>
<dbReference type="Pfam" id="PF03493">
    <property type="entry name" value="BK_channel_a"/>
    <property type="match status" value="1"/>
</dbReference>
<dbReference type="GO" id="GO:0005267">
    <property type="term" value="F:potassium channel activity"/>
    <property type="evidence" value="ECO:0007669"/>
    <property type="project" value="UniProtKB-KW"/>
</dbReference>
<organism evidence="17 18">
    <name type="scientific">Entomortierella parvispora</name>
    <dbReference type="NCBI Taxonomy" id="205924"/>
    <lineage>
        <taxon>Eukaryota</taxon>
        <taxon>Fungi</taxon>
        <taxon>Fungi incertae sedis</taxon>
        <taxon>Mucoromycota</taxon>
        <taxon>Mortierellomycotina</taxon>
        <taxon>Mortierellomycetes</taxon>
        <taxon>Mortierellales</taxon>
        <taxon>Mortierellaceae</taxon>
        <taxon>Entomortierella</taxon>
    </lineage>
</organism>
<feature type="domain" description="RCK N-terminal" evidence="16">
    <location>
        <begin position="979"/>
        <end position="1089"/>
    </location>
</feature>
<dbReference type="InterPro" id="IPR013099">
    <property type="entry name" value="K_chnl_dom"/>
</dbReference>
<evidence type="ECO:0000313" key="18">
    <source>
        <dbReference type="Proteomes" id="UP000827284"/>
    </source>
</evidence>
<keyword evidence="3" id="KW-0633">Potassium transport</keyword>
<evidence type="ECO:0000313" key="17">
    <source>
        <dbReference type="EMBL" id="GJJ69862.1"/>
    </source>
</evidence>
<feature type="transmembrane region" description="Helical" evidence="13">
    <location>
        <begin position="244"/>
        <end position="265"/>
    </location>
</feature>
<evidence type="ECO:0000256" key="2">
    <source>
        <dbReference type="ARBA" id="ARBA00022448"/>
    </source>
</evidence>
<feature type="region of interest" description="Disordered" evidence="12">
    <location>
        <begin position="748"/>
        <end position="778"/>
    </location>
</feature>
<dbReference type="PANTHER" id="PTHR10027:SF10">
    <property type="entry name" value="SLOWPOKE 2, ISOFORM D"/>
    <property type="match status" value="1"/>
</dbReference>
<evidence type="ECO:0000259" key="14">
    <source>
        <dbReference type="Pfam" id="PF03493"/>
    </source>
</evidence>
<feature type="region of interest" description="Disordered" evidence="12">
    <location>
        <begin position="930"/>
        <end position="974"/>
    </location>
</feature>
<keyword evidence="2" id="KW-0813">Transport</keyword>
<feature type="region of interest" description="Disordered" evidence="12">
    <location>
        <begin position="1"/>
        <end position="157"/>
    </location>
</feature>
<evidence type="ECO:0000256" key="7">
    <source>
        <dbReference type="ARBA" id="ARBA00022989"/>
    </source>
</evidence>
<feature type="compositionally biased region" description="Polar residues" evidence="12">
    <location>
        <begin position="136"/>
        <end position="156"/>
    </location>
</feature>
<feature type="domain" description="RCK N-terminal" evidence="16">
    <location>
        <begin position="441"/>
        <end position="555"/>
    </location>
</feature>
<dbReference type="GO" id="GO:0016020">
    <property type="term" value="C:membrane"/>
    <property type="evidence" value="ECO:0007669"/>
    <property type="project" value="UniProtKB-SubCell"/>
</dbReference>
<dbReference type="Pfam" id="PF22614">
    <property type="entry name" value="Slo-like_RCK"/>
    <property type="match status" value="2"/>
</dbReference>
<dbReference type="Gene3D" id="1.10.287.70">
    <property type="match status" value="1"/>
</dbReference>
<keyword evidence="8" id="KW-0406">Ion transport</keyword>
<keyword evidence="4 13" id="KW-0812">Transmembrane</keyword>
<evidence type="ECO:0000256" key="9">
    <source>
        <dbReference type="ARBA" id="ARBA00023136"/>
    </source>
</evidence>
<feature type="region of interest" description="Disordered" evidence="12">
    <location>
        <begin position="806"/>
        <end position="868"/>
    </location>
</feature>
<evidence type="ECO:0000256" key="8">
    <source>
        <dbReference type="ARBA" id="ARBA00023065"/>
    </source>
</evidence>
<evidence type="ECO:0000256" key="4">
    <source>
        <dbReference type="ARBA" id="ARBA00022692"/>
    </source>
</evidence>
<feature type="compositionally biased region" description="Polar residues" evidence="12">
    <location>
        <begin position="851"/>
        <end position="863"/>
    </location>
</feature>
<evidence type="ECO:0000256" key="1">
    <source>
        <dbReference type="ARBA" id="ARBA00004141"/>
    </source>
</evidence>
<dbReference type="EMBL" id="BQFW01000003">
    <property type="protein sequence ID" value="GJJ69862.1"/>
    <property type="molecule type" value="Genomic_DNA"/>
</dbReference>
<evidence type="ECO:0000256" key="10">
    <source>
        <dbReference type="ARBA" id="ARBA00023303"/>
    </source>
</evidence>
<name>A0A9P3LTI3_9FUNG</name>
<proteinExistence type="predicted"/>
<keyword evidence="6" id="KW-0630">Potassium</keyword>
<dbReference type="OrthoDB" id="297496at2759"/>
<evidence type="ECO:0000256" key="13">
    <source>
        <dbReference type="SAM" id="Phobius"/>
    </source>
</evidence>
<evidence type="ECO:0000256" key="5">
    <source>
        <dbReference type="ARBA" id="ARBA00022826"/>
    </source>
</evidence>
<feature type="compositionally biased region" description="Polar residues" evidence="12">
    <location>
        <begin position="932"/>
        <end position="952"/>
    </location>
</feature>
<keyword evidence="7 13" id="KW-1133">Transmembrane helix</keyword>
<dbReference type="InterPro" id="IPR047871">
    <property type="entry name" value="K_chnl_Slo-like"/>
</dbReference>
<keyword evidence="10" id="KW-0407">Ion channel</keyword>
<comment type="caution">
    <text evidence="17">The sequence shown here is derived from an EMBL/GenBank/DDBJ whole genome shotgun (WGS) entry which is preliminary data.</text>
</comment>
<evidence type="ECO:0000256" key="12">
    <source>
        <dbReference type="SAM" id="MobiDB-lite"/>
    </source>
</evidence>
<comment type="subcellular location">
    <subcellularLocation>
        <location evidence="1">Membrane</location>
        <topology evidence="1">Multi-pass membrane protein</topology>
    </subcellularLocation>
</comment>
<evidence type="ECO:0000259" key="16">
    <source>
        <dbReference type="Pfam" id="PF22614"/>
    </source>
</evidence>
<reference evidence="17" key="2">
    <citation type="journal article" date="2022" name="Microbiol. Resour. Announc.">
        <title>Whole-Genome Sequence of Entomortierella parvispora E1425, a Mucoromycotan Fungus Associated with Burkholderiaceae-Related Endosymbiotic Bacteria.</title>
        <authorList>
            <person name="Herlambang A."/>
            <person name="Guo Y."/>
            <person name="Takashima Y."/>
            <person name="Narisawa K."/>
            <person name="Ohta H."/>
            <person name="Nishizawa T."/>
        </authorList>
    </citation>
    <scope>NUCLEOTIDE SEQUENCE</scope>
    <source>
        <strain evidence="17">E1425</strain>
    </source>
</reference>
<dbReference type="InterPro" id="IPR003929">
    <property type="entry name" value="K_chnl_BK_asu"/>
</dbReference>
<feature type="compositionally biased region" description="Low complexity" evidence="12">
    <location>
        <begin position="13"/>
        <end position="26"/>
    </location>
</feature>
<feature type="region of interest" description="Disordered" evidence="12">
    <location>
        <begin position="1303"/>
        <end position="1356"/>
    </location>
</feature>
<gene>
    <name evidence="17" type="ORF">EMPS_02211</name>
</gene>
<sequence length="1467" mass="162595">MQSSDSRGYGAAVPVQEEAPSSSSPESSRRRVFGFAASSPSIQNTRGDERSWLLGGQVDSNGSGAGSSNRRSSWLPGKAGHSSYSILPTIAPEESDLSRRSSQRERDVPGQTSDPKDPLNRQASVARAARDKLTRQDTQQSIASTTSFANHGSAGSLTERRNQLHRQNSFGVPPNKILDIVYRIKELTTSSDSTDEKTASTILNVINVIVDSIFCILYLVEASNLTRPPGHESHWLYIERTRSFWLVLVTIATYNFVTVCCSIIFSESKAASLRSTRHIVSTLVALPFIVSIFMKDGQDLYVPYFLQSFALISRVQQALNFYIDIGVSDLPMDPLKSKTIIFVMYIITLIYCAISAFQVAEYDQLLNTDDHNDLLKLLYFVLITMSTIGYGDLTPKNQLGYAIVILIIIAVVSVFPWMISGIMDALAQAKAGEGIFKSGGNKFMIISGSLHSAQKLANVLNGFWFTNKEYSNSAIKIVILGLSEPPKDIQALLQSARYKNRVVYLKGTPLESKDLERIQAKYAEGIFIIADRNSPFSPQDEDRHNTLSTLAFRNVSDAGIYTYNLLPESEIYQKMAATQVVCADELRQVLLAFNCLQQASATLILNLLHQHRPSEKFEEAWEAEYDDSLGNEFYISYLNPIFDGKPFSFVTWFLYRRFQVILFGIRIRLQSGEYHTALNPGKDYRFQHNEQCIFIAQNPTDLDDINELTETYLENFLQHLHKTQEQDYVGIGPDYHANNFQKALLTLSPKSRSGQSTRRVRTKHGNSGMPYSRKSGRYQLQSAMPTITNEDDEIDVEPEVSFISGAEDSGVDQDPNAPKSPISPISPRFPRSLMPTMNDVSLPRAAPKIGSNATPAPSPFSSGKQREYLDSTFGGDELSQARVDYPIPPFPGAQVPLCILVDSSKGGERKVADMVISNWSDVLNQRREQATAAYQQIHPSETETLAQGSSSSEDNDVRSESSKKTSTATDGVSAGSDAGHILICSPNYDIFRLICTLRSAHLKQLQDVVILCSRQPNVQEFRVLKCFPRLYFLIGDCLSRDDLERGSITKSSKYLFLRHPENAGVDGSFFDSVAVINRILVQQIFSDAQVAKVCRMGRSEQNPTGLSKVAGGFETLIDSSTGSRVTIGTTKRAVSLDNLNEGPQCVYELVEERTVEFLQIRKTGIAVVQDGEDERGGSKVAELDGAGGPLETFGPESNSGFYGFPTKVPAARRKAPATAGDFYHNAIYASGGVLVGGLLDHVLYQLYSNPSILQLIKLLCGIRTKADVKRDFHLFKQYGSGCYLECIPVPEGFGVETLRKPSKTTVHHHSDSESSSTDESDDSCYDEDGDDSKRGKKKKPSKNGPETSFSRATSKGKKKITEFLDRATHLHFHHEEGGSNSSVDSDYMYDNRHKNFLHLYEHLALDQGVVPIGLLRLQGDDPRTVHLGIGGSSRCYAITNPLLDTIVLDTDMVFVLTRDYAQNIDQK</sequence>
<accession>A0A9P3LTI3</accession>
<reference evidence="17" key="1">
    <citation type="submission" date="2021-11" db="EMBL/GenBank/DDBJ databases">
        <authorList>
            <person name="Herlambang A."/>
            <person name="Guo Y."/>
            <person name="Takashima Y."/>
            <person name="Nishizawa T."/>
        </authorList>
    </citation>
    <scope>NUCLEOTIDE SEQUENCE</scope>
    <source>
        <strain evidence="17">E1425</strain>
    </source>
</reference>
<dbReference type="InterPro" id="IPR003148">
    <property type="entry name" value="RCK_N"/>
</dbReference>
<keyword evidence="5" id="KW-0631">Potassium channel</keyword>
<evidence type="ECO:0000256" key="6">
    <source>
        <dbReference type="ARBA" id="ARBA00022958"/>
    </source>
</evidence>
<dbReference type="SUPFAM" id="SSF81324">
    <property type="entry name" value="Voltage-gated potassium channels"/>
    <property type="match status" value="1"/>
</dbReference>
<evidence type="ECO:0000259" key="15">
    <source>
        <dbReference type="Pfam" id="PF07885"/>
    </source>
</evidence>
<dbReference type="Pfam" id="PF07885">
    <property type="entry name" value="Ion_trans_2"/>
    <property type="match status" value="1"/>
</dbReference>
<feature type="compositionally biased region" description="Acidic residues" evidence="12">
    <location>
        <begin position="1316"/>
        <end position="1330"/>
    </location>
</feature>
<feature type="domain" description="Potassium channel" evidence="15">
    <location>
        <begin position="353"/>
        <end position="426"/>
    </location>
</feature>
<comment type="catalytic activity">
    <reaction evidence="11">
        <text>K(+)(in) = K(+)(out)</text>
        <dbReference type="Rhea" id="RHEA:29463"/>
        <dbReference type="ChEBI" id="CHEBI:29103"/>
    </reaction>
</comment>
<dbReference type="PANTHER" id="PTHR10027">
    <property type="entry name" value="CALCIUM-ACTIVATED POTASSIUM CHANNEL ALPHA CHAIN"/>
    <property type="match status" value="1"/>
</dbReference>
<evidence type="ECO:0000256" key="3">
    <source>
        <dbReference type="ARBA" id="ARBA00022538"/>
    </source>
</evidence>
<protein>
    <recommendedName>
        <fullName evidence="19">Calcium-activated potassium channel BK alpha subunit domain-containing protein</fullName>
    </recommendedName>
</protein>
<feature type="compositionally biased region" description="Low complexity" evidence="12">
    <location>
        <begin position="820"/>
        <end position="832"/>
    </location>
</feature>
<feature type="transmembrane region" description="Helical" evidence="13">
    <location>
        <begin position="377"/>
        <end position="393"/>
    </location>
</feature>
<feature type="transmembrane region" description="Helical" evidence="13">
    <location>
        <begin position="277"/>
        <end position="294"/>
    </location>
</feature>
<feature type="compositionally biased region" description="Low complexity" evidence="12">
    <location>
        <begin position="60"/>
        <end position="73"/>
    </location>
</feature>
<keyword evidence="18" id="KW-1185">Reference proteome</keyword>